<comment type="caution">
    <text evidence="1">The sequence shown here is derived from an EMBL/GenBank/DDBJ whole genome shotgun (WGS) entry which is preliminary data.</text>
</comment>
<sequence>METTAAVVTEMASSSDTSMTMSAQEEVEILSNEVSALSTKLILAVEKQADLEDGLAATRHELEHAQARIRTLEDTQKQYIEMMEKGLLVERKDVELETRALMNKLMEESKARMKAESDRRSIEQEVEDLTRSLFEEANKMVASARMDGSKLEHRNRQLENIIQEKDNILVSLQEQLTALKQVLQEFSDQQDHLAERSDSASPSASSISASMHDDEEESQTTEESKDVLSEAEKQ</sequence>
<protein>
    <submittedName>
        <fullName evidence="1">Uncharacterized protein</fullName>
    </submittedName>
</protein>
<keyword evidence="2" id="KW-1185">Reference proteome</keyword>
<accession>A0ACC3TBP4</accession>
<evidence type="ECO:0000313" key="2">
    <source>
        <dbReference type="Proteomes" id="UP001433508"/>
    </source>
</evidence>
<organism evidence="1 2">
    <name type="scientific">Lipomyces kononenkoae</name>
    <name type="common">Yeast</name>
    <dbReference type="NCBI Taxonomy" id="34357"/>
    <lineage>
        <taxon>Eukaryota</taxon>
        <taxon>Fungi</taxon>
        <taxon>Dikarya</taxon>
        <taxon>Ascomycota</taxon>
        <taxon>Saccharomycotina</taxon>
        <taxon>Lipomycetes</taxon>
        <taxon>Lipomycetales</taxon>
        <taxon>Lipomycetaceae</taxon>
        <taxon>Lipomyces</taxon>
    </lineage>
</organism>
<reference evidence="2" key="1">
    <citation type="journal article" date="2024" name="Front. Bioeng. Biotechnol.">
        <title>Genome-scale model development and genomic sequencing of the oleaginous clade Lipomyces.</title>
        <authorList>
            <person name="Czajka J.J."/>
            <person name="Han Y."/>
            <person name="Kim J."/>
            <person name="Mondo S.J."/>
            <person name="Hofstad B.A."/>
            <person name="Robles A."/>
            <person name="Haridas S."/>
            <person name="Riley R."/>
            <person name="LaButti K."/>
            <person name="Pangilinan J."/>
            <person name="Andreopoulos W."/>
            <person name="Lipzen A."/>
            <person name="Yan J."/>
            <person name="Wang M."/>
            <person name="Ng V."/>
            <person name="Grigoriev I.V."/>
            <person name="Spatafora J.W."/>
            <person name="Magnuson J.K."/>
            <person name="Baker S.E."/>
            <person name="Pomraning K.R."/>
        </authorList>
    </citation>
    <scope>NUCLEOTIDE SEQUENCE [LARGE SCALE GENOMIC DNA]</scope>
    <source>
        <strain evidence="2">CBS 7786</strain>
    </source>
</reference>
<dbReference type="EMBL" id="MU971336">
    <property type="protein sequence ID" value="KAK9241106.1"/>
    <property type="molecule type" value="Genomic_DNA"/>
</dbReference>
<evidence type="ECO:0000313" key="1">
    <source>
        <dbReference type="EMBL" id="KAK9241106.1"/>
    </source>
</evidence>
<gene>
    <name evidence="1" type="ORF">V1525DRAFT_393714</name>
</gene>
<name>A0ACC3TBP4_LIPKO</name>
<proteinExistence type="predicted"/>
<dbReference type="Proteomes" id="UP001433508">
    <property type="component" value="Unassembled WGS sequence"/>
</dbReference>